<organism evidence="2 3">
    <name type="scientific">Daphnia galeata</name>
    <dbReference type="NCBI Taxonomy" id="27404"/>
    <lineage>
        <taxon>Eukaryota</taxon>
        <taxon>Metazoa</taxon>
        <taxon>Ecdysozoa</taxon>
        <taxon>Arthropoda</taxon>
        <taxon>Crustacea</taxon>
        <taxon>Branchiopoda</taxon>
        <taxon>Diplostraca</taxon>
        <taxon>Cladocera</taxon>
        <taxon>Anomopoda</taxon>
        <taxon>Daphniidae</taxon>
        <taxon>Daphnia</taxon>
    </lineage>
</organism>
<feature type="compositionally biased region" description="Basic and acidic residues" evidence="1">
    <location>
        <begin position="128"/>
        <end position="138"/>
    </location>
</feature>
<feature type="region of interest" description="Disordered" evidence="1">
    <location>
        <begin position="123"/>
        <end position="187"/>
    </location>
</feature>
<evidence type="ECO:0000313" key="2">
    <source>
        <dbReference type="EMBL" id="CAH0104942.1"/>
    </source>
</evidence>
<feature type="compositionally biased region" description="Acidic residues" evidence="1">
    <location>
        <begin position="19"/>
        <end position="33"/>
    </location>
</feature>
<dbReference type="OrthoDB" id="6391281at2759"/>
<evidence type="ECO:0000313" key="3">
    <source>
        <dbReference type="Proteomes" id="UP000789390"/>
    </source>
</evidence>
<proteinExistence type="predicted"/>
<dbReference type="PANTHER" id="PTHR33053:SF26">
    <property type="entry name" value="TRANSPOSASE DOMAIN-CONTAINING PROTEIN"/>
    <property type="match status" value="1"/>
</dbReference>
<gene>
    <name evidence="2" type="ORF">DGAL_LOCUS7872</name>
</gene>
<dbReference type="Proteomes" id="UP000789390">
    <property type="component" value="Unassembled WGS sequence"/>
</dbReference>
<dbReference type="AlphaFoldDB" id="A0A8J2RXI7"/>
<accession>A0A8J2RXI7</accession>
<comment type="caution">
    <text evidence="2">The sequence shown here is derived from an EMBL/GenBank/DDBJ whole genome shotgun (WGS) entry which is preliminary data.</text>
</comment>
<protein>
    <submittedName>
        <fullName evidence="2">Uncharacterized protein</fullName>
    </submittedName>
</protein>
<dbReference type="EMBL" id="CAKKLH010000160">
    <property type="protein sequence ID" value="CAH0104942.1"/>
    <property type="molecule type" value="Genomic_DNA"/>
</dbReference>
<sequence>MEKKLRSTKQISEEKYSDTEEEEEYKEDQYSDTEEQPTAVFFRNLFNNRPITFKRLLQHFAVYTKQKKSSMTYLLNMLIRHQPDPMYDTLPHTGKQLLHIDGSDVPTFDIHPSLVEEIQCKISAPQTDESRPENHVQIDSEEENPSNTTLSQCQNVTTEQPAIQSTTSSRKRKRSQPKPLPQAAALDDGGKYMHFGVEAALAGESPGQNANLLQYARLYIKSPDMIPSSIRKNIEQLFDREKALKRALRILKGESEEDEPSGPIPHYFLIINIDGVLAFTNSEQSEIIPILGLVHSVKSSAFPEEKAILFETTYPFFIAFFHGKSKPNLDKFLQPLLSELRRLSPNNNDPIQKKGREFTVSLRCVVPDTPMRTYLKKIKSHSGYWSCERCIQKGERRLTVGKKKKSIQFLGNAPTRIDIDFLSYCLSDDCIDDHLVNVLDVSPFIDLGLRWRKIYAFRCGSGFGRRISWSLVTGFCNRPHAHVDCRCLWEMTGGNSVEFDRYLRSFTKCSSKYKHHELRDFKMYNLFPVFDGILQDDQLANILLLHNILYYYWALHLPLKMKISGKQALRLRNIFPIRPTTHAIIHLPEDVENYECGLEVNSAYVFENFQGFFRNQILSGNLPLPGQKCCIKKKIVVDFSIGRDTNPTKKICFPNFSITNQFPNNVCLMKNGAVIVCVDFIDRRHEENILEIVGFKFLRLKNAHTQPFVSSRVNIHLASKIASQLSDYNVNCLAAKMYAMPHRVSSDIKEIPNILQRDSLH</sequence>
<reference evidence="2" key="1">
    <citation type="submission" date="2021-11" db="EMBL/GenBank/DDBJ databases">
        <authorList>
            <person name="Schell T."/>
        </authorList>
    </citation>
    <scope>NUCLEOTIDE SEQUENCE</scope>
    <source>
        <strain evidence="2">M5</strain>
    </source>
</reference>
<feature type="compositionally biased region" description="Polar residues" evidence="1">
    <location>
        <begin position="145"/>
        <end position="163"/>
    </location>
</feature>
<feature type="region of interest" description="Disordered" evidence="1">
    <location>
        <begin position="1"/>
        <end position="33"/>
    </location>
</feature>
<dbReference type="PANTHER" id="PTHR33053">
    <property type="entry name" value="PROTEIN, PUTATIVE-RELATED"/>
    <property type="match status" value="1"/>
</dbReference>
<feature type="compositionally biased region" description="Basic and acidic residues" evidence="1">
    <location>
        <begin position="1"/>
        <end position="18"/>
    </location>
</feature>
<name>A0A8J2RXI7_9CRUS</name>
<evidence type="ECO:0000256" key="1">
    <source>
        <dbReference type="SAM" id="MobiDB-lite"/>
    </source>
</evidence>
<keyword evidence="3" id="KW-1185">Reference proteome</keyword>